<evidence type="ECO:0000313" key="3">
    <source>
        <dbReference type="Proteomes" id="UP000053890"/>
    </source>
</evidence>
<dbReference type="InterPro" id="IPR032466">
    <property type="entry name" value="Metal_Hydrolase"/>
</dbReference>
<proteinExistence type="predicted"/>
<dbReference type="GeneID" id="28977539"/>
<dbReference type="Proteomes" id="UP000053890">
    <property type="component" value="Unassembled WGS sequence"/>
</dbReference>
<protein>
    <recommendedName>
        <fullName evidence="1">Amidohydrolase 3 domain-containing protein</fullName>
    </recommendedName>
</protein>
<dbReference type="GO" id="GO:0016810">
    <property type="term" value="F:hydrolase activity, acting on carbon-nitrogen (but not peptide) bonds"/>
    <property type="evidence" value="ECO:0007669"/>
    <property type="project" value="InterPro"/>
</dbReference>
<keyword evidence="3" id="KW-1185">Reference proteome</keyword>
<dbReference type="InterPro" id="IPR013108">
    <property type="entry name" value="Amidohydro_3"/>
</dbReference>
<dbReference type="OrthoDB" id="3501663at2759"/>
<dbReference type="InterPro" id="IPR011059">
    <property type="entry name" value="Metal-dep_hydrolase_composite"/>
</dbReference>
<feature type="domain" description="Amidohydrolase 3" evidence="1">
    <location>
        <begin position="46"/>
        <end position="503"/>
    </location>
</feature>
<dbReference type="Gene3D" id="3.20.20.140">
    <property type="entry name" value="Metal-dependent hydrolases"/>
    <property type="match status" value="1"/>
</dbReference>
<dbReference type="SUPFAM" id="SSF51338">
    <property type="entry name" value="Composite domain of metallo-dependent hydrolases"/>
    <property type="match status" value="1"/>
</dbReference>
<dbReference type="Gene3D" id="3.10.310.70">
    <property type="match status" value="1"/>
</dbReference>
<dbReference type="Gene3D" id="2.30.40.10">
    <property type="entry name" value="Urease, subunit C, domain 1"/>
    <property type="match status" value="1"/>
</dbReference>
<dbReference type="PANTHER" id="PTHR22642:SF2">
    <property type="entry name" value="PROTEIN LONG AFTER FAR-RED 3"/>
    <property type="match status" value="1"/>
</dbReference>
<accession>A0A194S6P7</accession>
<dbReference type="OMA" id="YHSICAN"/>
<reference evidence="2 3" key="1">
    <citation type="journal article" date="2015" name="Front. Microbiol.">
        <title>Genome sequence of the plant growth promoting endophytic yeast Rhodotorula graminis WP1.</title>
        <authorList>
            <person name="Firrincieli A."/>
            <person name="Otillar R."/>
            <person name="Salamov A."/>
            <person name="Schmutz J."/>
            <person name="Khan Z."/>
            <person name="Redman R.S."/>
            <person name="Fleck N.D."/>
            <person name="Lindquist E."/>
            <person name="Grigoriev I.V."/>
            <person name="Doty S.L."/>
        </authorList>
    </citation>
    <scope>NUCLEOTIDE SEQUENCE [LARGE SCALE GENOMIC DNA]</scope>
    <source>
        <strain evidence="2 3">WP1</strain>
    </source>
</reference>
<dbReference type="RefSeq" id="XP_018271135.1">
    <property type="nucleotide sequence ID" value="XM_018417091.1"/>
</dbReference>
<name>A0A194S6P7_RHOGW</name>
<dbReference type="PANTHER" id="PTHR22642">
    <property type="entry name" value="IMIDAZOLONEPROPIONASE"/>
    <property type="match status" value="1"/>
</dbReference>
<sequence length="508" mass="55328">MARSTLFRRAHLVGYPQDCEYTVLVRDGVVSAIQEEGGSEEGADEELDLAGASFVAPSLADHHTHFASWSLSQQRVDLYTATSAAEVLERMRAWLPGARERQPNPHLFIVGQRMRVGEWPDLADMNRLALDRLEDVRPLAIFFAGFHSLCANSKALVKLGIEPEGHDGVLEEADCFRAWTIINEVPEDVKDAAVADTARKTAAQGITEILDLEMDFNIAAWQRRVRDKGINQLRVRCGMYWIHLGPALAAGYRTGDVLPDTDGLVTVGPSKWITDGSLGSRTACCHDPYPGESGGKGHFEYEPEALLDGMQTATRGGMTLAVHAIGDRANELVLQAFAKLDPSALPGSTIEHAQLLALSDLPLFARLDLVASIQPTHMADDRELAEQFWPGRTGRAFPFKALVDAGATLKLGSDAPVAPVDPWDAMAVAISRSGRGQGHLPPWHPEQAISPLQAWTACTSSGKARLEVGDRADLIVIAKDPLTVSAEELRNMDVRGTMLDGRWTHFAL</sequence>
<dbReference type="STRING" id="578459.A0A194S6P7"/>
<evidence type="ECO:0000313" key="2">
    <source>
        <dbReference type="EMBL" id="KPV75086.1"/>
    </source>
</evidence>
<dbReference type="EMBL" id="KQ474079">
    <property type="protein sequence ID" value="KPV75086.1"/>
    <property type="molecule type" value="Genomic_DNA"/>
</dbReference>
<dbReference type="Pfam" id="PF07969">
    <property type="entry name" value="Amidohydro_3"/>
    <property type="match status" value="1"/>
</dbReference>
<dbReference type="SUPFAM" id="SSF51556">
    <property type="entry name" value="Metallo-dependent hydrolases"/>
    <property type="match status" value="1"/>
</dbReference>
<dbReference type="AlphaFoldDB" id="A0A194S6P7"/>
<gene>
    <name evidence="2" type="ORF">RHOBADRAFT_53981</name>
</gene>
<organism evidence="2 3">
    <name type="scientific">Rhodotorula graminis (strain WP1)</name>
    <dbReference type="NCBI Taxonomy" id="578459"/>
    <lineage>
        <taxon>Eukaryota</taxon>
        <taxon>Fungi</taxon>
        <taxon>Dikarya</taxon>
        <taxon>Basidiomycota</taxon>
        <taxon>Pucciniomycotina</taxon>
        <taxon>Microbotryomycetes</taxon>
        <taxon>Sporidiobolales</taxon>
        <taxon>Sporidiobolaceae</taxon>
        <taxon>Rhodotorula</taxon>
    </lineage>
</organism>
<evidence type="ECO:0000259" key="1">
    <source>
        <dbReference type="Pfam" id="PF07969"/>
    </source>
</evidence>